<keyword evidence="1" id="KW-0472">Membrane</keyword>
<proteinExistence type="predicted"/>
<evidence type="ECO:0000256" key="1">
    <source>
        <dbReference type="SAM" id="Phobius"/>
    </source>
</evidence>
<evidence type="ECO:0008006" key="4">
    <source>
        <dbReference type="Google" id="ProtNLM"/>
    </source>
</evidence>
<accession>A0A3S4T6Z4</accession>
<evidence type="ECO:0000313" key="3">
    <source>
        <dbReference type="Proteomes" id="UP000287853"/>
    </source>
</evidence>
<name>A0A3S4T6Z4_9BACT</name>
<dbReference type="AlphaFoldDB" id="A0A3S4T6Z4"/>
<feature type="transmembrane region" description="Helical" evidence="1">
    <location>
        <begin position="20"/>
        <end position="39"/>
    </location>
</feature>
<organism evidence="2 3">
    <name type="scientific">Candidatus Electrothrix aarhusensis</name>
    <dbReference type="NCBI Taxonomy" id="1859131"/>
    <lineage>
        <taxon>Bacteria</taxon>
        <taxon>Pseudomonadati</taxon>
        <taxon>Thermodesulfobacteriota</taxon>
        <taxon>Desulfobulbia</taxon>
        <taxon>Desulfobulbales</taxon>
        <taxon>Desulfobulbaceae</taxon>
        <taxon>Candidatus Electrothrix</taxon>
    </lineage>
</organism>
<feature type="transmembrane region" description="Helical" evidence="1">
    <location>
        <begin position="229"/>
        <end position="248"/>
    </location>
</feature>
<feature type="transmembrane region" description="Helical" evidence="1">
    <location>
        <begin position="332"/>
        <end position="353"/>
    </location>
</feature>
<protein>
    <recommendedName>
        <fullName evidence="4">Dolichyl-phosphate-mannose-protein mannosyltransferase</fullName>
    </recommendedName>
</protein>
<comment type="caution">
    <text evidence="2">The sequence shown here is derived from an EMBL/GenBank/DDBJ whole genome shotgun (WGS) entry which is preliminary data.</text>
</comment>
<dbReference type="Proteomes" id="UP000287853">
    <property type="component" value="Unassembled WGS sequence"/>
</dbReference>
<feature type="transmembrane region" description="Helical" evidence="1">
    <location>
        <begin position="131"/>
        <end position="146"/>
    </location>
</feature>
<feature type="transmembrane region" description="Helical" evidence="1">
    <location>
        <begin position="98"/>
        <end position="119"/>
    </location>
</feature>
<feature type="transmembrane region" description="Helical" evidence="1">
    <location>
        <begin position="196"/>
        <end position="217"/>
    </location>
</feature>
<feature type="transmembrane region" description="Helical" evidence="1">
    <location>
        <begin position="365"/>
        <end position="384"/>
    </location>
</feature>
<feature type="transmembrane region" description="Helical" evidence="1">
    <location>
        <begin position="284"/>
        <end position="301"/>
    </location>
</feature>
<gene>
    <name evidence="2" type="ORF">H206_03385</name>
</gene>
<feature type="transmembrane region" description="Helical" evidence="1">
    <location>
        <begin position="308"/>
        <end position="326"/>
    </location>
</feature>
<reference evidence="2 3" key="1">
    <citation type="submission" date="2017-01" db="EMBL/GenBank/DDBJ databases">
        <title>The cable genome- insights into the physiology and evolution of filamentous bacteria capable of sulfide oxidation via long distance electron transfer.</title>
        <authorList>
            <person name="Schreiber L."/>
            <person name="Bjerg J.T."/>
            <person name="Boggild A."/>
            <person name="Van De Vossenberg J."/>
            <person name="Meysman F."/>
            <person name="Nielsen L.P."/>
            <person name="Schramm A."/>
            <person name="Kjeldsen K.U."/>
        </authorList>
    </citation>
    <scope>NUCLEOTIDE SEQUENCE [LARGE SCALE GENOMIC DNA]</scope>
    <source>
        <strain evidence="2">MCF</strain>
    </source>
</reference>
<evidence type="ECO:0000313" key="2">
    <source>
        <dbReference type="EMBL" id="RWX44366.1"/>
    </source>
</evidence>
<sequence length="602" mass="70501">MHNQLFIYKKVRHSTQSHGIWATLSFLLMAITIAFRYAIPLKDGDIWFHILYGEYCWQNKTLIPDHTLYSWTPSINDNIYCTWLSDIFFFFYYKSSGITGLFLLRYVCIYSLVLSCFLFAKKLKIVSRPEIWLFCLLASLMSYTGIAAKSEIFTFVFMGLTAWNWSYIRAEKDRAWKSCYLFPLIMLIWVNSHGGFVFGAVFLASIGIGEILNIWLSPANRLSPAVQKHLFIAALLTASSLFITPYGFDYLYQIFLYFLPTQENLTEVTRITAYKSPFANGDQMGLIMLLTISICCLVYLYSRNFRRIEWSSLLANIIFIFLYTRFLRTTFYWAPIFLFSSLTLLSGTPNVPLSLSARLSELGSRLWPILIFSLALLVSSVTIYKTMSTPEMGCWTGFGIAESSPVKEAKYIKMHFPTAKVGNTYNQGAYLMWELWPENKVFVDSRHFPYRGGWLDKYWHFFNTDTILSHPDTFADYITRQNCDLWLIGHEDMVIGQWFYLSSKWKLVYYGRNASVFLRQDIQYPEHLDNTEIHQGIRHIKNFIYASQALKWTLIIQDWTAAEIIINDMKERFVFPQQREKIRKLYHLVQLLKQKNTGLRLQ</sequence>
<keyword evidence="1" id="KW-0812">Transmembrane</keyword>
<dbReference type="EMBL" id="MTKO01000096">
    <property type="protein sequence ID" value="RWX44366.1"/>
    <property type="molecule type" value="Genomic_DNA"/>
</dbReference>
<keyword evidence="1" id="KW-1133">Transmembrane helix</keyword>
<keyword evidence="3" id="KW-1185">Reference proteome</keyword>